<dbReference type="SUPFAM" id="SSF52540">
    <property type="entry name" value="P-loop containing nucleoside triphosphate hydrolases"/>
    <property type="match status" value="2"/>
</dbReference>
<keyword evidence="2" id="KW-0067">ATP-binding</keyword>
<dbReference type="InterPro" id="IPR001650">
    <property type="entry name" value="Helicase_C-like"/>
</dbReference>
<dbReference type="InterPro" id="IPR000330">
    <property type="entry name" value="SNF2_N"/>
</dbReference>
<dbReference type="Proteomes" id="UP000030554">
    <property type="component" value="Unassembled WGS sequence"/>
</dbReference>
<sequence length="453" mass="50859">MTTTPKPFTHQIAGTNFWLEKDITANFSDPGTGKTRATLDAIAQRNSPGRALVIAPLSILASSWGEDIKKFTPQLTYAIADAKNRQQAFDSGAKIVLINPDGVKAIVKDLSWLKDFDTLVVDESTAFKHHNSQRSKALAKISEHIRYKIILTGTPNSNTVCDLWHQIYLLDEGKRLGKNFNQFRISVCNPSIVDTGGGKTAVKWVDKPNANAVVSAALADITFRVKFEDVLEIPPNLTRNIYVDQPPKLMKMYRDFMRDSVLMLQSGEITAMNAGVRVRKALQLLTGAVYDETGGIHTIHHDRYNLVMDLVEETDACVVAFNWRHERLALCEEAERRKLTYAVIDGDTPFEQRGDIVRAFQNGELRVVIAHPQSAGHGLTLTRGNRTIWASPTYNAEHYQQFCRRIYRAGQTRKTETIHIAARGTIEESVYSRLGDKLDAMDELLKYAKELTN</sequence>
<dbReference type="SMART" id="SM00487">
    <property type="entry name" value="DEXDc"/>
    <property type="match status" value="1"/>
</dbReference>
<feature type="domain" description="Helicase C-terminal" evidence="4">
    <location>
        <begin position="302"/>
        <end position="453"/>
    </location>
</feature>
<dbReference type="EMBL" id="JPJQ01000054">
    <property type="protein sequence ID" value="KGQ59709.1"/>
    <property type="molecule type" value="Genomic_DNA"/>
</dbReference>
<accession>A0A0A3ADR7</accession>
<comment type="caution">
    <text evidence="5">The sequence shown here is derived from an EMBL/GenBank/DDBJ whole genome shotgun (WGS) entry which is preliminary data.</text>
</comment>
<evidence type="ECO:0000259" key="4">
    <source>
        <dbReference type="PROSITE" id="PS51194"/>
    </source>
</evidence>
<dbReference type="InterPro" id="IPR027417">
    <property type="entry name" value="P-loop_NTPase"/>
</dbReference>
<evidence type="ECO:0000259" key="3">
    <source>
        <dbReference type="PROSITE" id="PS51192"/>
    </source>
</evidence>
<dbReference type="RefSeq" id="WP_039164470.1">
    <property type="nucleotide sequence ID" value="NZ_JPJQ01000054.1"/>
</dbReference>
<name>A0A0A3ADR7_9PAST</name>
<dbReference type="GO" id="GO:0031297">
    <property type="term" value="P:replication fork processing"/>
    <property type="evidence" value="ECO:0007669"/>
    <property type="project" value="TreeGrafter"/>
</dbReference>
<organism evidence="5 6">
    <name type="scientific">Gallibacterium anatis 4895</name>
    <dbReference type="NCBI Taxonomy" id="1396510"/>
    <lineage>
        <taxon>Bacteria</taxon>
        <taxon>Pseudomonadati</taxon>
        <taxon>Pseudomonadota</taxon>
        <taxon>Gammaproteobacteria</taxon>
        <taxon>Pasteurellales</taxon>
        <taxon>Pasteurellaceae</taxon>
        <taxon>Gallibacterium</taxon>
    </lineage>
</organism>
<evidence type="ECO:0008006" key="7">
    <source>
        <dbReference type="Google" id="ProtNLM"/>
    </source>
</evidence>
<gene>
    <name evidence="5" type="ORF">IO48_10780</name>
</gene>
<keyword evidence="2" id="KW-0347">Helicase</keyword>
<dbReference type="AlphaFoldDB" id="A0A0A3ADR7"/>
<dbReference type="InterPro" id="IPR014001">
    <property type="entry name" value="Helicase_ATP-bd"/>
</dbReference>
<dbReference type="InterPro" id="IPR038718">
    <property type="entry name" value="SNF2-like_sf"/>
</dbReference>
<protein>
    <recommendedName>
        <fullName evidence="7">DEAD/DEAH box helicase</fullName>
    </recommendedName>
</protein>
<proteinExistence type="predicted"/>
<dbReference type="GO" id="GO:0016787">
    <property type="term" value="F:hydrolase activity"/>
    <property type="evidence" value="ECO:0007669"/>
    <property type="project" value="UniProtKB-KW"/>
</dbReference>
<dbReference type="GO" id="GO:0005524">
    <property type="term" value="F:ATP binding"/>
    <property type="evidence" value="ECO:0007669"/>
    <property type="project" value="InterPro"/>
</dbReference>
<keyword evidence="1" id="KW-0378">Hydrolase</keyword>
<dbReference type="Gene3D" id="3.40.50.300">
    <property type="entry name" value="P-loop containing nucleotide triphosphate hydrolases"/>
    <property type="match status" value="1"/>
</dbReference>
<reference evidence="5 6" key="1">
    <citation type="submission" date="2014-07" db="EMBL/GenBank/DDBJ databases">
        <title>Chaperone-usher fimbriae in a diverse selection of Gallibacterium genomes.</title>
        <authorList>
            <person name="Kudirkiene E."/>
            <person name="Bager R.J."/>
            <person name="Johnson T.J."/>
            <person name="Bojesen A.M."/>
        </authorList>
    </citation>
    <scope>NUCLEOTIDE SEQUENCE [LARGE SCALE GENOMIC DNA]</scope>
    <source>
        <strain evidence="5 6">4895</strain>
    </source>
</reference>
<dbReference type="PROSITE" id="PS51194">
    <property type="entry name" value="HELICASE_CTER"/>
    <property type="match status" value="1"/>
</dbReference>
<evidence type="ECO:0000313" key="6">
    <source>
        <dbReference type="Proteomes" id="UP000030554"/>
    </source>
</evidence>
<dbReference type="Pfam" id="PF00271">
    <property type="entry name" value="Helicase_C"/>
    <property type="match status" value="1"/>
</dbReference>
<dbReference type="Pfam" id="PF00176">
    <property type="entry name" value="SNF2-rel_dom"/>
    <property type="match status" value="1"/>
</dbReference>
<evidence type="ECO:0000313" key="5">
    <source>
        <dbReference type="EMBL" id="KGQ59709.1"/>
    </source>
</evidence>
<dbReference type="GO" id="GO:0006281">
    <property type="term" value="P:DNA repair"/>
    <property type="evidence" value="ECO:0007669"/>
    <property type="project" value="TreeGrafter"/>
</dbReference>
<feature type="domain" description="Helicase ATP-binding" evidence="3">
    <location>
        <begin position="15"/>
        <end position="173"/>
    </location>
</feature>
<keyword evidence="2" id="KW-0547">Nucleotide-binding</keyword>
<dbReference type="PROSITE" id="PS51192">
    <property type="entry name" value="HELICASE_ATP_BIND_1"/>
    <property type="match status" value="1"/>
</dbReference>
<evidence type="ECO:0000256" key="1">
    <source>
        <dbReference type="ARBA" id="ARBA00022801"/>
    </source>
</evidence>
<dbReference type="PANTHER" id="PTHR45766:SF6">
    <property type="entry name" value="SWI_SNF-RELATED MATRIX-ASSOCIATED ACTIN-DEPENDENT REGULATOR OF CHROMATIN SUBFAMILY A-LIKE PROTEIN 1"/>
    <property type="match status" value="1"/>
</dbReference>
<evidence type="ECO:0000256" key="2">
    <source>
        <dbReference type="ARBA" id="ARBA00022806"/>
    </source>
</evidence>
<dbReference type="PANTHER" id="PTHR45766">
    <property type="entry name" value="DNA ANNEALING HELICASE AND ENDONUCLEASE ZRANB3 FAMILY MEMBER"/>
    <property type="match status" value="1"/>
</dbReference>
<dbReference type="Gene3D" id="3.40.50.10810">
    <property type="entry name" value="Tandem AAA-ATPase domain"/>
    <property type="match status" value="1"/>
</dbReference>